<keyword evidence="2" id="KW-1185">Reference proteome</keyword>
<evidence type="ECO:0000313" key="2">
    <source>
        <dbReference type="Proteomes" id="UP000314980"/>
    </source>
</evidence>
<reference evidence="1" key="2">
    <citation type="submission" date="2025-08" db="UniProtKB">
        <authorList>
            <consortium name="Ensembl"/>
        </authorList>
    </citation>
    <scope>IDENTIFICATION</scope>
</reference>
<sequence length="136" mass="14949">MDCLKGTNHSDPLMKEEISRSVTYPEVIRIHMELLRVHHTQPGVSVLDVVHVLHGIFQPTHHRLTVLGHLGVSEDGVSLGPWIYNQKPGMTRSLGSNFTHVDTAPQGGDGSALSICPLYHVDGVKVSCDFCQLIPH</sequence>
<dbReference type="AlphaFoldDB" id="A0A4W6BVA3"/>
<organism evidence="1 2">
    <name type="scientific">Lates calcarifer</name>
    <name type="common">Barramundi</name>
    <name type="synonym">Holocentrus calcarifer</name>
    <dbReference type="NCBI Taxonomy" id="8187"/>
    <lineage>
        <taxon>Eukaryota</taxon>
        <taxon>Metazoa</taxon>
        <taxon>Chordata</taxon>
        <taxon>Craniata</taxon>
        <taxon>Vertebrata</taxon>
        <taxon>Euteleostomi</taxon>
        <taxon>Actinopterygii</taxon>
        <taxon>Neopterygii</taxon>
        <taxon>Teleostei</taxon>
        <taxon>Neoteleostei</taxon>
        <taxon>Acanthomorphata</taxon>
        <taxon>Carangaria</taxon>
        <taxon>Carangaria incertae sedis</taxon>
        <taxon>Centropomidae</taxon>
        <taxon>Lates</taxon>
    </lineage>
</organism>
<protein>
    <submittedName>
        <fullName evidence="1">Uncharacterized protein</fullName>
    </submittedName>
</protein>
<dbReference type="GeneTree" id="ENSGT00940000175631"/>
<dbReference type="Proteomes" id="UP000314980">
    <property type="component" value="Unassembled WGS sequence"/>
</dbReference>
<dbReference type="Ensembl" id="ENSLCAT00010005059.1">
    <property type="protein sequence ID" value="ENSLCAP00010004931.1"/>
    <property type="gene ID" value="ENSLCAG00010002503.1"/>
</dbReference>
<dbReference type="InParanoid" id="A0A4W6BVA3"/>
<name>A0A4W6BVA3_LATCA</name>
<evidence type="ECO:0000313" key="1">
    <source>
        <dbReference type="Ensembl" id="ENSLCAP00010004931.1"/>
    </source>
</evidence>
<reference evidence="2" key="1">
    <citation type="submission" date="2015-09" db="EMBL/GenBank/DDBJ databases">
        <authorList>
            <person name="Sai Rama Sridatta P."/>
        </authorList>
    </citation>
    <scope>NUCLEOTIDE SEQUENCE [LARGE SCALE GENOMIC DNA]</scope>
</reference>
<proteinExistence type="predicted"/>
<accession>A0A4W6BVA3</accession>
<reference evidence="1" key="3">
    <citation type="submission" date="2025-09" db="UniProtKB">
        <authorList>
            <consortium name="Ensembl"/>
        </authorList>
    </citation>
    <scope>IDENTIFICATION</scope>
</reference>